<feature type="non-terminal residue" evidence="2">
    <location>
        <position position="1"/>
    </location>
</feature>
<accession>A0ABN9S1P8</accession>
<organism evidence="2 3">
    <name type="scientific">Prorocentrum cordatum</name>
    <dbReference type="NCBI Taxonomy" id="2364126"/>
    <lineage>
        <taxon>Eukaryota</taxon>
        <taxon>Sar</taxon>
        <taxon>Alveolata</taxon>
        <taxon>Dinophyceae</taxon>
        <taxon>Prorocentrales</taxon>
        <taxon>Prorocentraceae</taxon>
        <taxon>Prorocentrum</taxon>
    </lineage>
</organism>
<evidence type="ECO:0000313" key="2">
    <source>
        <dbReference type="EMBL" id="CAK0825449.1"/>
    </source>
</evidence>
<comment type="similarity">
    <text evidence="1">Belongs to the FAM227 family.</text>
</comment>
<dbReference type="InterPro" id="IPR029417">
    <property type="entry name" value="FAM227"/>
</dbReference>
<protein>
    <submittedName>
        <fullName evidence="2">Uncharacterized protein</fullName>
    </submittedName>
</protein>
<dbReference type="PANTHER" id="PTHR33560:SF1">
    <property type="entry name" value="PROTEIN FAM227A"/>
    <property type="match status" value="1"/>
</dbReference>
<comment type="caution">
    <text evidence="2">The sequence shown here is derived from an EMBL/GenBank/DDBJ whole genome shotgun (WGS) entry which is preliminary data.</text>
</comment>
<gene>
    <name evidence="2" type="ORF">PCOR1329_LOCUS25575</name>
</gene>
<proteinExistence type="inferred from homology"/>
<dbReference type="Pfam" id="PF14922">
    <property type="entry name" value="FWWh"/>
    <property type="match status" value="1"/>
</dbReference>
<evidence type="ECO:0000313" key="3">
    <source>
        <dbReference type="Proteomes" id="UP001189429"/>
    </source>
</evidence>
<keyword evidence="3" id="KW-1185">Reference proteome</keyword>
<sequence>GEALYHQRRVVGVLASSATQATDADEVIGVSPDGDPEQIDLSGASRDIEAWRWSEVFRPPPPGIPRGQVHRFRQEPDAAALATMRADAEAFCDAAFLARERAAGQPAVLPATGSLVDAVWPAPAAPAAAAAVAPAAPGLPLALPGMAPPPGPPALGAPAAAAAPLALLGAPPAALPGAAPPGAVVAAPLAAAAPGAAAPAAFPAAMAAGAPAAGAPLAAGLGMVAAAPYPVMVTVETTTYGPRGTPVAPNGTEVMSGDIGIHTASGYGGLLVRTVRSDQVQDFKGLEAAGDARLLSVIAVNGQRSRRAWRDVASSLSEIAFPDWAIEGPRTTPWCCRWIDRRGGGPLDHHRFFVMVHRLHKDSWGVPMHEFGMKALETLGAYDSLDLPNVAGIESLMREVQLVEYAYAKRDGFAGASTAVADGDLNAKKRGRGRGRGRGGVAGAFGYLDEHTAFRGQRETGDAMVCPALVEWVGKQVERDANIFKQVLHTEYVDNFVALGLSKDPAYAVTDSVDRSLRDAGFRTRGPTVSAGGGVLGWTFDQDAPTIGISHRIGWRMRLGCLAVADMKYASGDLVRVVVSRFTSRALLRRELLSCLQASYSFIESSGHHTRVLWSSVKRELRWCAALIALAFRDVNAAWSPMVYCADASWWGAGDVRGIRSVQEVQHAGHYTERLRYSAAHEAILKPRGSALKCSVSGGATASPQDSEIPKAPLPEVPESVYGGDWSLVMSQKWSHKEAQVVLEARSLVLTVKNTVRNTQNFGCKHLEARAAERARAFPAAAEAPPPPGAPTFLELQSVSPKAAQDYQTYVTAFYQWGQERHLLSDIATSLRSAPAIDLALVTYMHEKFFAGKLSYVPTKLIAGLRYFWTYPNGEPLELPRSFRALTGWKRMVPAQSRLPYPWVALCLRVQHMIAAGQVMEALASIITFTFYLRPSERLRLQGKLITAPAQAPRRVQDGQGQMWPLLLHPQEGGDTSRTGRVDESLLADNPLFPWLPQVLGLLKAKFPHSLVFNFGRARTLLSAKKRGRWASDRSLARYERGGRINEQLSLLSQDILIAADLAASNIGVTLVSAGHPVFEIDMRHGVEHDMCSKALVKLIRGWVRGVCTFTGSPHFTLEMKGSKIVSKQAEVDLADDPGPDLGALVAAGARPAREEASLAEAAPAEDPRVALPLIGVYRVEDAALPSEALSGHVPTPLPGSIPFDKVMTNIVQNVDFKSWSENARNMWFKDFKSDPSKAVISDTYWFCIIFYFQAGKFKDVEQRLFSLPAARWRISANFVGLFSTVGHQRKDFFFKSYADAVAQAVLYSMFVAYPKSRVNFTDAFRKELVSRISYWTTGICPEFVDTSHWKLNLGGGDVLQSAPAQAFQKPADATGGRSLASAGAAGQPMFGMLSADSLKGTRASLAHRAPRPTKTLRYSPLVAHFLRARRYTSVNLVQSVKMRLTTAEERVKLVDAKHANMVERANQSCETCDRLAVEYEEMMQKVKREERLRNLQAQTAKRRLEVRRKEVLRTDPHEYANYLVQLHNLQPGASYGAAQGAGQGA</sequence>
<dbReference type="PANTHER" id="PTHR33560">
    <property type="entry name" value="PROTEIN FAM227B"/>
    <property type="match status" value="1"/>
</dbReference>
<reference evidence="2" key="1">
    <citation type="submission" date="2023-10" db="EMBL/GenBank/DDBJ databases">
        <authorList>
            <person name="Chen Y."/>
            <person name="Shah S."/>
            <person name="Dougan E. K."/>
            <person name="Thang M."/>
            <person name="Chan C."/>
        </authorList>
    </citation>
    <scope>NUCLEOTIDE SEQUENCE [LARGE SCALE GENOMIC DNA]</scope>
</reference>
<name>A0ABN9S1P8_9DINO</name>
<dbReference type="EMBL" id="CAUYUJ010008947">
    <property type="protein sequence ID" value="CAK0825449.1"/>
    <property type="molecule type" value="Genomic_DNA"/>
</dbReference>
<evidence type="ECO:0000256" key="1">
    <source>
        <dbReference type="ARBA" id="ARBA00008666"/>
    </source>
</evidence>
<dbReference type="Proteomes" id="UP001189429">
    <property type="component" value="Unassembled WGS sequence"/>
</dbReference>